<reference evidence="5" key="1">
    <citation type="journal article" date="2021" name="Open Biol.">
        <title>Shared evolutionary footprints suggest mitochondrial oxidative damage underlies multiple complex I losses in fungi.</title>
        <authorList>
            <person name="Schikora-Tamarit M.A."/>
            <person name="Marcet-Houben M."/>
            <person name="Nosek J."/>
            <person name="Gabaldon T."/>
        </authorList>
    </citation>
    <scope>NUCLEOTIDE SEQUENCE</scope>
    <source>
        <strain evidence="5">CBS2887</strain>
    </source>
</reference>
<comment type="subcellular location">
    <subcellularLocation>
        <location evidence="1">Nucleus</location>
    </subcellularLocation>
</comment>
<dbReference type="PANTHER" id="PTHR10997">
    <property type="entry name" value="IMPORTIN-7, 8, 11"/>
    <property type="match status" value="1"/>
</dbReference>
<gene>
    <name evidence="5" type="ORF">WICPIJ_008988</name>
</gene>
<organism evidence="5 6">
    <name type="scientific">Wickerhamomyces pijperi</name>
    <name type="common">Yeast</name>
    <name type="synonym">Pichia pijperi</name>
    <dbReference type="NCBI Taxonomy" id="599730"/>
    <lineage>
        <taxon>Eukaryota</taxon>
        <taxon>Fungi</taxon>
        <taxon>Dikarya</taxon>
        <taxon>Ascomycota</taxon>
        <taxon>Saccharomycotina</taxon>
        <taxon>Saccharomycetes</taxon>
        <taxon>Phaffomycetales</taxon>
        <taxon>Wickerhamomycetaceae</taxon>
        <taxon>Wickerhamomyces</taxon>
    </lineage>
</organism>
<dbReference type="InterPro" id="IPR001494">
    <property type="entry name" value="Importin-beta_N"/>
</dbReference>
<dbReference type="PROSITE" id="PS50166">
    <property type="entry name" value="IMPORTIN_B_NT"/>
    <property type="match status" value="1"/>
</dbReference>
<sequence length="1025" mass="115424">MSSSIMLDRTQLLTHLENLTHPNNTIRESSESQLTQLFQTSSPSLIIQEFLQFVNDLTLSLTIRQTVLLTMKKVVPMYWSAAFDSFIGEEAINQQVKQQTRDQLLTLVFNTDDSKIRSSAIYVIVQIAAVDYPDEWPSLIQTLYKALQPETGSNSQGRYIGALALLLDLFDDLITDQQFFGKDGEMGLGAMTMQHCLRMINDETNVSDEVRVEAVKVYRTCVFRLQNHPVLSTSFDEEDASESDVNVLNEIKRELESFIGLTCDIITNRRSLDAHNLIYRTTLYNIAFVVLSEFPEDFFPEHLKKTFNTVVVTDIVELNPEYLSIGVNESATPFNIHSSDPHIAFSNVVINIHIEMYQCLSALNLDVPLNECEQLQSLLHSTVCCLLVPESYRVEYLSDFNPYVTEEFGFATDFSVRNAVTEYLGELSEKDMDVCFEYLVGQLRTVSDSSEKEALLFFMDLVFRHMGNLTSITADSITELLQFLAGLLSDEDALVRSRAILIIPSFFQKFESLLGAEQVINFGEKLYSECLRVALNDEGLVKVAVLLATLTYRDFLDFKQLPEEIQTVLFDLIESVLEEADEDTPSLLVEVVIASLDITKSSRRALELILKSAAKDTSNIQLVSEVEDAIVSLLKDIDLQTYLAYLQIALPELLATISMSEDGKFTPQLSLAVSLLTSFMFNAPDKTIPDSVFSLVQPVIMELLIKPSTDDQILQYASETFVTMLQNASENASIDHVKVLGILERFLDPELSDSAALNVGSLIVTIIDKINSQQSAETTQLIQQILKATTARLLQAKELKTVENLLSVITYLLTNSNDNISDALDFLASVSSLQQILQIWFDHFPTLRGASKIHENVIALTKLYQSDFHFSQMQVNGDQLLTNVDPDVIITRSMRAKLQYAKVSVRCKVIKLLIGELKSQIQSNEKYQGIEDVVTAVNAEEEDGEWEDFEEIGNDYSKLQSYVEGDEHGEDDGEPDGGDDENVKIQQLLLNFFKTVARDDINGFKQIFETELNEDDRSVLMQNIV</sequence>
<evidence type="ECO:0000313" key="6">
    <source>
        <dbReference type="Proteomes" id="UP000774326"/>
    </source>
</evidence>
<dbReference type="AlphaFoldDB" id="A0A9P8PS21"/>
<dbReference type="OrthoDB" id="431626at2759"/>
<feature type="domain" description="Importin N-terminal" evidence="4">
    <location>
        <begin position="30"/>
        <end position="110"/>
    </location>
</feature>
<keyword evidence="3" id="KW-0539">Nucleus</keyword>
<protein>
    <recommendedName>
        <fullName evidence="4">Importin N-terminal domain-containing protein</fullName>
    </recommendedName>
</protein>
<evidence type="ECO:0000313" key="5">
    <source>
        <dbReference type="EMBL" id="KAH3677273.1"/>
    </source>
</evidence>
<evidence type="ECO:0000259" key="4">
    <source>
        <dbReference type="PROSITE" id="PS50166"/>
    </source>
</evidence>
<evidence type="ECO:0000256" key="3">
    <source>
        <dbReference type="ARBA" id="ARBA00023242"/>
    </source>
</evidence>
<reference evidence="5" key="2">
    <citation type="submission" date="2021-01" db="EMBL/GenBank/DDBJ databases">
        <authorList>
            <person name="Schikora-Tamarit M.A."/>
        </authorList>
    </citation>
    <scope>NUCLEOTIDE SEQUENCE</scope>
    <source>
        <strain evidence="5">CBS2887</strain>
    </source>
</reference>
<name>A0A9P8PS21_WICPI</name>
<dbReference type="GO" id="GO:0006606">
    <property type="term" value="P:protein import into nucleus"/>
    <property type="evidence" value="ECO:0007669"/>
    <property type="project" value="TreeGrafter"/>
</dbReference>
<dbReference type="EMBL" id="JAEUBG010005169">
    <property type="protein sequence ID" value="KAH3677273.1"/>
    <property type="molecule type" value="Genomic_DNA"/>
</dbReference>
<dbReference type="Gene3D" id="1.25.10.10">
    <property type="entry name" value="Leucine-rich Repeat Variant"/>
    <property type="match status" value="1"/>
</dbReference>
<dbReference type="GO" id="GO:0005829">
    <property type="term" value="C:cytosol"/>
    <property type="evidence" value="ECO:0007669"/>
    <property type="project" value="TreeGrafter"/>
</dbReference>
<dbReference type="InterPro" id="IPR011989">
    <property type="entry name" value="ARM-like"/>
</dbReference>
<keyword evidence="6" id="KW-1185">Reference proteome</keyword>
<keyword evidence="2" id="KW-0813">Transport</keyword>
<evidence type="ECO:0000256" key="2">
    <source>
        <dbReference type="ARBA" id="ARBA00022448"/>
    </source>
</evidence>
<proteinExistence type="predicted"/>
<dbReference type="SUPFAM" id="SSF48371">
    <property type="entry name" value="ARM repeat"/>
    <property type="match status" value="1"/>
</dbReference>
<dbReference type="GO" id="GO:0031267">
    <property type="term" value="F:small GTPase binding"/>
    <property type="evidence" value="ECO:0007669"/>
    <property type="project" value="InterPro"/>
</dbReference>
<dbReference type="Proteomes" id="UP000774326">
    <property type="component" value="Unassembled WGS sequence"/>
</dbReference>
<accession>A0A9P8PS21</accession>
<comment type="caution">
    <text evidence="5">The sequence shown here is derived from an EMBL/GenBank/DDBJ whole genome shotgun (WGS) entry which is preliminary data.</text>
</comment>
<dbReference type="PANTHER" id="PTHR10997:SF9">
    <property type="entry name" value="IMPORTIN-9"/>
    <property type="match status" value="1"/>
</dbReference>
<dbReference type="InterPro" id="IPR016024">
    <property type="entry name" value="ARM-type_fold"/>
</dbReference>
<evidence type="ECO:0000256" key="1">
    <source>
        <dbReference type="ARBA" id="ARBA00004123"/>
    </source>
</evidence>
<dbReference type="GO" id="GO:0005635">
    <property type="term" value="C:nuclear envelope"/>
    <property type="evidence" value="ECO:0007669"/>
    <property type="project" value="TreeGrafter"/>
</dbReference>